<dbReference type="EMBL" id="QXEV01000051">
    <property type="protein sequence ID" value="RIA64110.1"/>
    <property type="molecule type" value="Genomic_DNA"/>
</dbReference>
<evidence type="ECO:0000256" key="1">
    <source>
        <dbReference type="SAM" id="Phobius"/>
    </source>
</evidence>
<evidence type="ECO:0000313" key="3">
    <source>
        <dbReference type="Proteomes" id="UP000266506"/>
    </source>
</evidence>
<evidence type="ECO:0000313" key="2">
    <source>
        <dbReference type="EMBL" id="RIA64110.1"/>
    </source>
</evidence>
<keyword evidence="3" id="KW-1185">Reference proteome</keyword>
<keyword evidence="1" id="KW-0472">Membrane</keyword>
<accession>A0A397QRB8</accession>
<name>A0A397QRB8_9MOLU</name>
<dbReference type="InParanoid" id="A0A397QRB8"/>
<keyword evidence="1" id="KW-0812">Transmembrane</keyword>
<gene>
    <name evidence="2" type="ORF">EI71_02036</name>
</gene>
<dbReference type="RefSeq" id="WP_119017064.1">
    <property type="nucleotide sequence ID" value="NZ_QXEV01000051.1"/>
</dbReference>
<dbReference type="Proteomes" id="UP000266506">
    <property type="component" value="Unassembled WGS sequence"/>
</dbReference>
<feature type="transmembrane region" description="Helical" evidence="1">
    <location>
        <begin position="12"/>
        <end position="33"/>
    </location>
</feature>
<feature type="transmembrane region" description="Helical" evidence="1">
    <location>
        <begin position="45"/>
        <end position="66"/>
    </location>
</feature>
<dbReference type="AlphaFoldDB" id="A0A397QRB8"/>
<organism evidence="2 3">
    <name type="scientific">Anaeroplasma bactoclasticum</name>
    <dbReference type="NCBI Taxonomy" id="2088"/>
    <lineage>
        <taxon>Bacteria</taxon>
        <taxon>Bacillati</taxon>
        <taxon>Mycoplasmatota</taxon>
        <taxon>Mollicutes</taxon>
        <taxon>Anaeroplasmatales</taxon>
        <taxon>Anaeroplasmataceae</taxon>
        <taxon>Anaeroplasma</taxon>
    </lineage>
</organism>
<keyword evidence="1" id="KW-1133">Transmembrane helix</keyword>
<sequence length="176" mass="20894">MEVEQYRIGGNLSYLHAAIIGMPISFLGMAIFTPLYFLKVANLEYAFFVFMILSTALFLMFLFLFIPNFIWERRKYVALNGKKAMARIVKVYKSIALYYRGRPYCAGCGDYYDYIMIIEFKNDQMETVRNKIAIDELYYNRINRPCDILVHRKGNYAYVNWKENPQFTSPYDDFKD</sequence>
<proteinExistence type="predicted"/>
<comment type="caution">
    <text evidence="2">The sequence shown here is derived from an EMBL/GenBank/DDBJ whole genome shotgun (WGS) entry which is preliminary data.</text>
</comment>
<reference evidence="2 3" key="1">
    <citation type="submission" date="2018-08" db="EMBL/GenBank/DDBJ databases">
        <title>Genomic Encyclopedia of Archaeal and Bacterial Type Strains, Phase II (KMG-II): from individual species to whole genera.</title>
        <authorList>
            <person name="Goeker M."/>
        </authorList>
    </citation>
    <scope>NUCLEOTIDE SEQUENCE [LARGE SCALE GENOMIC DNA]</scope>
    <source>
        <strain evidence="2 3">ATCC 27112</strain>
    </source>
</reference>
<protein>
    <submittedName>
        <fullName evidence="2">Uncharacterized protein</fullName>
    </submittedName>
</protein>